<accession>A0A176S7D1</accession>
<organism evidence="1 2">
    <name type="scientific">Candidatus Thiomargarita nelsonii</name>
    <dbReference type="NCBI Taxonomy" id="1003181"/>
    <lineage>
        <taxon>Bacteria</taxon>
        <taxon>Pseudomonadati</taxon>
        <taxon>Pseudomonadota</taxon>
        <taxon>Gammaproteobacteria</taxon>
        <taxon>Thiotrichales</taxon>
        <taxon>Thiotrichaceae</taxon>
        <taxon>Thiomargarita</taxon>
    </lineage>
</organism>
<dbReference type="EMBL" id="LUTY01000047">
    <property type="protein sequence ID" value="OAD24021.1"/>
    <property type="molecule type" value="Genomic_DNA"/>
</dbReference>
<comment type="caution">
    <text evidence="1">The sequence shown here is derived from an EMBL/GenBank/DDBJ whole genome shotgun (WGS) entry which is preliminary data.</text>
</comment>
<evidence type="ECO:0008006" key="3">
    <source>
        <dbReference type="Google" id="ProtNLM"/>
    </source>
</evidence>
<keyword evidence="2" id="KW-1185">Reference proteome</keyword>
<dbReference type="AlphaFoldDB" id="A0A176S7D1"/>
<evidence type="ECO:0000313" key="1">
    <source>
        <dbReference type="EMBL" id="OAD24021.1"/>
    </source>
</evidence>
<dbReference type="Gene3D" id="3.40.50.300">
    <property type="entry name" value="P-loop containing nucleotide triphosphate hydrolases"/>
    <property type="match status" value="1"/>
</dbReference>
<gene>
    <name evidence="1" type="ORF">THIOM_000132</name>
</gene>
<protein>
    <recommendedName>
        <fullName evidence="3">ATPase domain protein, prokaryote domain protein</fullName>
    </recommendedName>
</protein>
<evidence type="ECO:0000313" key="2">
    <source>
        <dbReference type="Proteomes" id="UP000076962"/>
    </source>
</evidence>
<dbReference type="Proteomes" id="UP000076962">
    <property type="component" value="Unassembled WGS sequence"/>
</dbReference>
<reference evidence="1 2" key="1">
    <citation type="submission" date="2016-05" db="EMBL/GenBank/DDBJ databases">
        <title>Single-cell genome of chain-forming Candidatus Thiomargarita nelsonii and comparison to other large sulfur-oxidizing bacteria.</title>
        <authorList>
            <person name="Winkel M."/>
            <person name="Salman V."/>
            <person name="Woyke T."/>
            <person name="Schulz-Vogt H."/>
            <person name="Richter M."/>
            <person name="Flood B."/>
            <person name="Bailey J."/>
            <person name="Amann R."/>
            <person name="Mussmann M."/>
        </authorList>
    </citation>
    <scope>NUCLEOTIDE SEQUENCE [LARGE SCALE GENOMIC DNA]</scope>
    <source>
        <strain evidence="1 2">THI036</strain>
    </source>
</reference>
<feature type="non-terminal residue" evidence="1">
    <location>
        <position position="107"/>
    </location>
</feature>
<name>A0A176S7D1_9GAMM</name>
<dbReference type="InterPro" id="IPR027417">
    <property type="entry name" value="P-loop_NTPase"/>
</dbReference>
<sequence length="107" mass="12176">MRYFNTYGPVNETEHYVVPRSELVTALITQIERGTYFTIYAPRQMGKTTLLRRLAEVLDEKPDYLPLTFTFEAFESAPVAGFISAFSKDIVQSLTTTLQNEGDTTKI</sequence>
<dbReference type="SUPFAM" id="SSF52540">
    <property type="entry name" value="P-loop containing nucleoside triphosphate hydrolases"/>
    <property type="match status" value="1"/>
</dbReference>
<proteinExistence type="predicted"/>